<evidence type="ECO:0000313" key="2">
    <source>
        <dbReference type="EMBL" id="RKS68009.1"/>
    </source>
</evidence>
<comment type="caution">
    <text evidence="2">The sequence shown here is derived from an EMBL/GenBank/DDBJ whole genome shotgun (WGS) entry which is preliminary data.</text>
</comment>
<protein>
    <submittedName>
        <fullName evidence="2">Uncharacterized protein</fullName>
    </submittedName>
</protein>
<dbReference type="EMBL" id="RBWV01000017">
    <property type="protein sequence ID" value="RKS68009.1"/>
    <property type="molecule type" value="Genomic_DNA"/>
</dbReference>
<dbReference type="RefSeq" id="WP_183062086.1">
    <property type="nucleotide sequence ID" value="NZ_RBWV01000017.1"/>
</dbReference>
<feature type="region of interest" description="Disordered" evidence="1">
    <location>
        <begin position="1"/>
        <end position="48"/>
    </location>
</feature>
<keyword evidence="3" id="KW-1185">Reference proteome</keyword>
<organism evidence="2 3">
    <name type="scientific">Motilibacter peucedani</name>
    <dbReference type="NCBI Taxonomy" id="598650"/>
    <lineage>
        <taxon>Bacteria</taxon>
        <taxon>Bacillati</taxon>
        <taxon>Actinomycetota</taxon>
        <taxon>Actinomycetes</taxon>
        <taxon>Motilibacterales</taxon>
        <taxon>Motilibacteraceae</taxon>
        <taxon>Motilibacter</taxon>
    </lineage>
</organism>
<reference evidence="2 3" key="1">
    <citation type="submission" date="2018-10" db="EMBL/GenBank/DDBJ databases">
        <title>Genomic Encyclopedia of Archaeal and Bacterial Type Strains, Phase II (KMG-II): from individual species to whole genera.</title>
        <authorList>
            <person name="Goeker M."/>
        </authorList>
    </citation>
    <scope>NUCLEOTIDE SEQUENCE [LARGE SCALE GENOMIC DNA]</scope>
    <source>
        <strain evidence="2 3">RP-AC37</strain>
    </source>
</reference>
<accession>A0A420XJZ1</accession>
<evidence type="ECO:0000313" key="3">
    <source>
        <dbReference type="Proteomes" id="UP000281955"/>
    </source>
</evidence>
<name>A0A420XJZ1_9ACTN</name>
<proteinExistence type="predicted"/>
<dbReference type="AlphaFoldDB" id="A0A420XJZ1"/>
<dbReference type="InParanoid" id="A0A420XJZ1"/>
<gene>
    <name evidence="2" type="ORF">CLV35_3916</name>
</gene>
<sequence length="48" mass="5196">MSETPYDTAPVETPADAAVEDDTDDTAGHMESFLSRRAGADDLEEPLR</sequence>
<evidence type="ECO:0000256" key="1">
    <source>
        <dbReference type="SAM" id="MobiDB-lite"/>
    </source>
</evidence>
<dbReference type="Proteomes" id="UP000281955">
    <property type="component" value="Unassembled WGS sequence"/>
</dbReference>